<reference evidence="1" key="1">
    <citation type="submission" date="2021-03" db="EMBL/GenBank/DDBJ databases">
        <authorList>
            <person name="Tran Van P."/>
        </authorList>
    </citation>
    <scope>NUCLEOTIDE SEQUENCE</scope>
</reference>
<sequence>MFSKQLHRCRGCVCVHTRKVNTESADSAKHVRTPYGLRMSAISRLRDMSVSQWKLLQQLREYLSKMANEKNGVLSAANREWLSLLQKLPAVYLPETDKTA</sequence>
<gene>
    <name evidence="1" type="ORF">TPAB3V08_LOCUS14311</name>
</gene>
<feature type="non-terminal residue" evidence="1">
    <location>
        <position position="100"/>
    </location>
</feature>
<dbReference type="Proteomes" id="UP001153148">
    <property type="component" value="Unassembled WGS sequence"/>
</dbReference>
<accession>A0ABN7PKZ7</accession>
<keyword evidence="2" id="KW-1185">Reference proteome</keyword>
<comment type="caution">
    <text evidence="1">The sequence shown here is derived from an EMBL/GenBank/DDBJ whole genome shotgun (WGS) entry which is preliminary data.</text>
</comment>
<evidence type="ECO:0000313" key="1">
    <source>
        <dbReference type="EMBL" id="CAG2067368.1"/>
    </source>
</evidence>
<proteinExistence type="predicted"/>
<dbReference type="EMBL" id="CAJPIN010067803">
    <property type="protein sequence ID" value="CAG2067368.1"/>
    <property type="molecule type" value="Genomic_DNA"/>
</dbReference>
<name>A0ABN7PKZ7_TIMPD</name>
<organism evidence="1 2">
    <name type="scientific">Timema podura</name>
    <name type="common">Walking stick</name>
    <dbReference type="NCBI Taxonomy" id="61482"/>
    <lineage>
        <taxon>Eukaryota</taxon>
        <taxon>Metazoa</taxon>
        <taxon>Ecdysozoa</taxon>
        <taxon>Arthropoda</taxon>
        <taxon>Hexapoda</taxon>
        <taxon>Insecta</taxon>
        <taxon>Pterygota</taxon>
        <taxon>Neoptera</taxon>
        <taxon>Polyneoptera</taxon>
        <taxon>Phasmatodea</taxon>
        <taxon>Timematodea</taxon>
        <taxon>Timematoidea</taxon>
        <taxon>Timematidae</taxon>
        <taxon>Timema</taxon>
    </lineage>
</organism>
<evidence type="ECO:0000313" key="2">
    <source>
        <dbReference type="Proteomes" id="UP001153148"/>
    </source>
</evidence>
<protein>
    <submittedName>
        <fullName evidence="1">Uncharacterized protein</fullName>
    </submittedName>
</protein>